<gene>
    <name evidence="3" type="ORF">CLV59_104593</name>
</gene>
<keyword evidence="1" id="KW-0175">Coiled coil</keyword>
<dbReference type="Proteomes" id="UP000249819">
    <property type="component" value="Unassembled WGS sequence"/>
</dbReference>
<sequence length="99" mass="11318">MSNAYAGPHGGYTVWGLSFSILILLSIFLLSVAVVLYLGWQILGRLGRKLQVANISLLQSEIKEVTYRHRINEAVEKCRRLEQKLQETQYELLKARDQA</sequence>
<dbReference type="AlphaFoldDB" id="A0A327W242"/>
<protein>
    <submittedName>
        <fullName evidence="3">Uncharacterized protein</fullName>
    </submittedName>
</protein>
<dbReference type="EMBL" id="QLMA01000004">
    <property type="protein sequence ID" value="RAJ82366.1"/>
    <property type="molecule type" value="Genomic_DNA"/>
</dbReference>
<keyword evidence="2" id="KW-0812">Transmembrane</keyword>
<keyword evidence="2" id="KW-0472">Membrane</keyword>
<feature type="transmembrane region" description="Helical" evidence="2">
    <location>
        <begin position="12"/>
        <end position="40"/>
    </location>
</feature>
<keyword evidence="2" id="KW-1133">Transmembrane helix</keyword>
<evidence type="ECO:0000313" key="3">
    <source>
        <dbReference type="EMBL" id="RAJ82366.1"/>
    </source>
</evidence>
<name>A0A327W242_9BACT</name>
<proteinExistence type="predicted"/>
<dbReference type="OrthoDB" id="9970622at2"/>
<keyword evidence="4" id="KW-1185">Reference proteome</keyword>
<dbReference type="RefSeq" id="WP_111592881.1">
    <property type="nucleotide sequence ID" value="NZ_QLMA01000004.1"/>
</dbReference>
<evidence type="ECO:0000256" key="2">
    <source>
        <dbReference type="SAM" id="Phobius"/>
    </source>
</evidence>
<accession>A0A327W242</accession>
<organism evidence="3 4">
    <name type="scientific">Chitinophaga dinghuensis</name>
    <dbReference type="NCBI Taxonomy" id="1539050"/>
    <lineage>
        <taxon>Bacteria</taxon>
        <taxon>Pseudomonadati</taxon>
        <taxon>Bacteroidota</taxon>
        <taxon>Chitinophagia</taxon>
        <taxon>Chitinophagales</taxon>
        <taxon>Chitinophagaceae</taxon>
        <taxon>Chitinophaga</taxon>
    </lineage>
</organism>
<comment type="caution">
    <text evidence="3">The sequence shown here is derived from an EMBL/GenBank/DDBJ whole genome shotgun (WGS) entry which is preliminary data.</text>
</comment>
<feature type="coiled-coil region" evidence="1">
    <location>
        <begin position="71"/>
        <end position="98"/>
    </location>
</feature>
<evidence type="ECO:0000313" key="4">
    <source>
        <dbReference type="Proteomes" id="UP000249819"/>
    </source>
</evidence>
<evidence type="ECO:0000256" key="1">
    <source>
        <dbReference type="SAM" id="Coils"/>
    </source>
</evidence>
<reference evidence="3 4" key="1">
    <citation type="submission" date="2018-06" db="EMBL/GenBank/DDBJ databases">
        <title>Genomic Encyclopedia of Archaeal and Bacterial Type Strains, Phase II (KMG-II): from individual species to whole genera.</title>
        <authorList>
            <person name="Goeker M."/>
        </authorList>
    </citation>
    <scope>NUCLEOTIDE SEQUENCE [LARGE SCALE GENOMIC DNA]</scope>
    <source>
        <strain evidence="3 4">DSM 29821</strain>
    </source>
</reference>